<keyword evidence="2" id="KW-0503">Monooxygenase</keyword>
<protein>
    <recommendedName>
        <fullName evidence="6">FAD binding domain-containing protein</fullName>
    </recommendedName>
</protein>
<keyword evidence="1" id="KW-0560">Oxidoreductase</keyword>
<dbReference type="RefSeq" id="WP_345383242.1">
    <property type="nucleotide sequence ID" value="NZ_BAABIC010000020.1"/>
</dbReference>
<sequence>MKVRVIGAGIGGLAVAAGLRRAGADVVVLERSPELRPVGAGISLWANAFTALDVLGPGRAVRARTSSAPVNETGEALDAALDRYDALRRPRTARLMRASRRVGAVAQASSPVAVGLRDLALRLTPGVLADVPLRRVQAWQPPAERPGAASLSHAPDQRP</sequence>
<dbReference type="PANTHER" id="PTHR45934:SF9">
    <property type="entry name" value="FAD_NAD(P)-BINDING OXIDOREDUCTASE FAMILY PROTEIN"/>
    <property type="match status" value="1"/>
</dbReference>
<reference evidence="5" key="1">
    <citation type="journal article" date="2019" name="Int. J. Syst. Evol. Microbiol.">
        <title>The Global Catalogue of Microorganisms (GCM) 10K type strain sequencing project: providing services to taxonomists for standard genome sequencing and annotation.</title>
        <authorList>
            <consortium name="The Broad Institute Genomics Platform"/>
            <consortium name="The Broad Institute Genome Sequencing Center for Infectious Disease"/>
            <person name="Wu L."/>
            <person name="Ma J."/>
        </authorList>
    </citation>
    <scope>NUCLEOTIDE SEQUENCE [LARGE SCALE GENOMIC DNA]</scope>
    <source>
        <strain evidence="5">JCM 18055</strain>
    </source>
</reference>
<accession>A0ABP8XBA5</accession>
<evidence type="ECO:0000313" key="4">
    <source>
        <dbReference type="EMBL" id="GAA4704677.1"/>
    </source>
</evidence>
<feature type="region of interest" description="Disordered" evidence="3">
    <location>
        <begin position="138"/>
        <end position="159"/>
    </location>
</feature>
<comment type="caution">
    <text evidence="4">The sequence shown here is derived from an EMBL/GenBank/DDBJ whole genome shotgun (WGS) entry which is preliminary data.</text>
</comment>
<dbReference type="InterPro" id="IPR044560">
    <property type="entry name" value="MOase"/>
</dbReference>
<dbReference type="PANTHER" id="PTHR45934">
    <property type="entry name" value="FAD/NAD(P)-BINDING OXIDOREDUCTASE FAMILY PROTEIN"/>
    <property type="match status" value="1"/>
</dbReference>
<dbReference type="EMBL" id="BAABIC010000020">
    <property type="protein sequence ID" value="GAA4704677.1"/>
    <property type="molecule type" value="Genomic_DNA"/>
</dbReference>
<dbReference type="Proteomes" id="UP001500325">
    <property type="component" value="Unassembled WGS sequence"/>
</dbReference>
<gene>
    <name evidence="4" type="ORF">GCM10023215_50520</name>
</gene>
<evidence type="ECO:0000313" key="5">
    <source>
        <dbReference type="Proteomes" id="UP001500325"/>
    </source>
</evidence>
<name>A0ABP8XBA5_9PSEU</name>
<evidence type="ECO:0000256" key="1">
    <source>
        <dbReference type="ARBA" id="ARBA00023002"/>
    </source>
</evidence>
<dbReference type="Gene3D" id="3.50.50.60">
    <property type="entry name" value="FAD/NAD(P)-binding domain"/>
    <property type="match status" value="1"/>
</dbReference>
<proteinExistence type="predicted"/>
<evidence type="ECO:0000256" key="2">
    <source>
        <dbReference type="ARBA" id="ARBA00023033"/>
    </source>
</evidence>
<evidence type="ECO:0000256" key="3">
    <source>
        <dbReference type="SAM" id="MobiDB-lite"/>
    </source>
</evidence>
<dbReference type="SUPFAM" id="SSF51905">
    <property type="entry name" value="FAD/NAD(P)-binding domain"/>
    <property type="match status" value="1"/>
</dbReference>
<keyword evidence="5" id="KW-1185">Reference proteome</keyword>
<dbReference type="Pfam" id="PF13450">
    <property type="entry name" value="NAD_binding_8"/>
    <property type="match status" value="1"/>
</dbReference>
<evidence type="ECO:0008006" key="6">
    <source>
        <dbReference type="Google" id="ProtNLM"/>
    </source>
</evidence>
<organism evidence="4 5">
    <name type="scientific">Pseudonocardia yuanmonensis</name>
    <dbReference type="NCBI Taxonomy" id="1095914"/>
    <lineage>
        <taxon>Bacteria</taxon>
        <taxon>Bacillati</taxon>
        <taxon>Actinomycetota</taxon>
        <taxon>Actinomycetes</taxon>
        <taxon>Pseudonocardiales</taxon>
        <taxon>Pseudonocardiaceae</taxon>
        <taxon>Pseudonocardia</taxon>
    </lineage>
</organism>
<dbReference type="InterPro" id="IPR036188">
    <property type="entry name" value="FAD/NAD-bd_sf"/>
</dbReference>